<protein>
    <submittedName>
        <fullName evidence="3">Uncharacterized protein</fullName>
    </submittedName>
</protein>
<proteinExistence type="predicted"/>
<dbReference type="EMBL" id="KQ086178">
    <property type="protein sequence ID" value="KLO06838.1"/>
    <property type="molecule type" value="Genomic_DNA"/>
</dbReference>
<name>A0A0H2RBF0_9AGAM</name>
<feature type="region of interest" description="Disordered" evidence="1">
    <location>
        <begin position="157"/>
        <end position="183"/>
    </location>
</feature>
<feature type="compositionally biased region" description="Polar residues" evidence="1">
    <location>
        <begin position="170"/>
        <end position="183"/>
    </location>
</feature>
<keyword evidence="2" id="KW-0812">Transmembrane</keyword>
<feature type="transmembrane region" description="Helical" evidence="2">
    <location>
        <begin position="99"/>
        <end position="120"/>
    </location>
</feature>
<organism evidence="3 4">
    <name type="scientific">Schizopora paradoxa</name>
    <dbReference type="NCBI Taxonomy" id="27342"/>
    <lineage>
        <taxon>Eukaryota</taxon>
        <taxon>Fungi</taxon>
        <taxon>Dikarya</taxon>
        <taxon>Basidiomycota</taxon>
        <taxon>Agaricomycotina</taxon>
        <taxon>Agaricomycetes</taxon>
        <taxon>Hymenochaetales</taxon>
        <taxon>Schizoporaceae</taxon>
        <taxon>Schizopora</taxon>
    </lineage>
</organism>
<dbReference type="InParanoid" id="A0A0H2RBF0"/>
<sequence>MMIIGRDTDLSTTIDLSTAVTLTLAPLAPIDTSDEFPTSSPRHFSSISSMSLPVTTTITQTTMFTLSSTSTCNTSMIHSPSPACTIQQEITRSSSTGEMAAIGISSSVATALIVLLVSFFHRRRSLRKHGQGLEKSHDQHSIDLPSYGEEQREFARGSDYFPHSGGPPTIRNSSAHSKTQSTF</sequence>
<accession>A0A0H2RBF0</accession>
<dbReference type="Proteomes" id="UP000053477">
    <property type="component" value="Unassembled WGS sequence"/>
</dbReference>
<reference evidence="3 4" key="1">
    <citation type="submission" date="2015-04" db="EMBL/GenBank/DDBJ databases">
        <title>Complete genome sequence of Schizopora paradoxa KUC8140, a cosmopolitan wood degrader in East Asia.</title>
        <authorList>
            <consortium name="DOE Joint Genome Institute"/>
            <person name="Min B."/>
            <person name="Park H."/>
            <person name="Jang Y."/>
            <person name="Kim J.-J."/>
            <person name="Kim K.H."/>
            <person name="Pangilinan J."/>
            <person name="Lipzen A."/>
            <person name="Riley R."/>
            <person name="Grigoriev I.V."/>
            <person name="Spatafora J.W."/>
            <person name="Choi I.-G."/>
        </authorList>
    </citation>
    <scope>NUCLEOTIDE SEQUENCE [LARGE SCALE GENOMIC DNA]</scope>
    <source>
        <strain evidence="3 4">KUC8140</strain>
    </source>
</reference>
<keyword evidence="4" id="KW-1185">Reference proteome</keyword>
<evidence type="ECO:0000313" key="3">
    <source>
        <dbReference type="EMBL" id="KLO06838.1"/>
    </source>
</evidence>
<evidence type="ECO:0000256" key="1">
    <source>
        <dbReference type="SAM" id="MobiDB-lite"/>
    </source>
</evidence>
<evidence type="ECO:0000313" key="4">
    <source>
        <dbReference type="Proteomes" id="UP000053477"/>
    </source>
</evidence>
<keyword evidence="2" id="KW-0472">Membrane</keyword>
<gene>
    <name evidence="3" type="ORF">SCHPADRAFT_676484</name>
</gene>
<keyword evidence="2" id="KW-1133">Transmembrane helix</keyword>
<dbReference type="AlphaFoldDB" id="A0A0H2RBF0"/>
<evidence type="ECO:0000256" key="2">
    <source>
        <dbReference type="SAM" id="Phobius"/>
    </source>
</evidence>